<keyword evidence="2" id="KW-0731">Sigma factor</keyword>
<dbReference type="Pfam" id="PF04539">
    <property type="entry name" value="Sigma70_r3"/>
    <property type="match status" value="1"/>
</dbReference>
<evidence type="ECO:0000256" key="5">
    <source>
        <dbReference type="SAM" id="MobiDB-lite"/>
    </source>
</evidence>
<evidence type="ECO:0000256" key="4">
    <source>
        <dbReference type="ARBA" id="ARBA00023163"/>
    </source>
</evidence>
<feature type="domain" description="RNA polymerase sigma-70 region 2" evidence="7">
    <location>
        <begin position="45"/>
        <end position="117"/>
    </location>
</feature>
<gene>
    <name evidence="9" type="ORF">ACFQDO_15810</name>
</gene>
<dbReference type="EMBL" id="JBHSRD010000006">
    <property type="protein sequence ID" value="MFC6008603.1"/>
    <property type="molecule type" value="Genomic_DNA"/>
</dbReference>
<dbReference type="SUPFAM" id="SSF88946">
    <property type="entry name" value="Sigma2 domain of RNA polymerase sigma factors"/>
    <property type="match status" value="1"/>
</dbReference>
<evidence type="ECO:0000259" key="8">
    <source>
        <dbReference type="Pfam" id="PF04545"/>
    </source>
</evidence>
<organism evidence="9 10">
    <name type="scientific">Angustibacter luteus</name>
    <dbReference type="NCBI Taxonomy" id="658456"/>
    <lineage>
        <taxon>Bacteria</taxon>
        <taxon>Bacillati</taxon>
        <taxon>Actinomycetota</taxon>
        <taxon>Actinomycetes</taxon>
        <taxon>Kineosporiales</taxon>
        <taxon>Kineosporiaceae</taxon>
    </lineage>
</organism>
<dbReference type="Gene3D" id="1.10.1740.10">
    <property type="match status" value="1"/>
</dbReference>
<dbReference type="InterPro" id="IPR014284">
    <property type="entry name" value="RNA_pol_sigma-70_dom"/>
</dbReference>
<dbReference type="InterPro" id="IPR007630">
    <property type="entry name" value="RNA_pol_sigma70_r4"/>
</dbReference>
<dbReference type="NCBIfam" id="TIGR02937">
    <property type="entry name" value="sigma70-ECF"/>
    <property type="match status" value="1"/>
</dbReference>
<reference evidence="10" key="1">
    <citation type="journal article" date="2019" name="Int. J. Syst. Evol. Microbiol.">
        <title>The Global Catalogue of Microorganisms (GCM) 10K type strain sequencing project: providing services to taxonomists for standard genome sequencing and annotation.</title>
        <authorList>
            <consortium name="The Broad Institute Genomics Platform"/>
            <consortium name="The Broad Institute Genome Sequencing Center for Infectious Disease"/>
            <person name="Wu L."/>
            <person name="Ma J."/>
        </authorList>
    </citation>
    <scope>NUCLEOTIDE SEQUENCE [LARGE SCALE GENOMIC DNA]</scope>
    <source>
        <strain evidence="10">KACC 14249</strain>
    </source>
</reference>
<feature type="domain" description="RNA polymerase sigma-70 region 3" evidence="6">
    <location>
        <begin position="126"/>
        <end position="191"/>
    </location>
</feature>
<dbReference type="InterPro" id="IPR000943">
    <property type="entry name" value="RNA_pol_sigma70"/>
</dbReference>
<dbReference type="Pfam" id="PF04542">
    <property type="entry name" value="Sigma70_r2"/>
    <property type="match status" value="1"/>
</dbReference>
<keyword evidence="10" id="KW-1185">Reference proteome</keyword>
<dbReference type="CDD" id="cd06171">
    <property type="entry name" value="Sigma70_r4"/>
    <property type="match status" value="1"/>
</dbReference>
<evidence type="ECO:0000256" key="2">
    <source>
        <dbReference type="ARBA" id="ARBA00023082"/>
    </source>
</evidence>
<proteinExistence type="predicted"/>
<dbReference type="PANTHER" id="PTHR30385:SF7">
    <property type="entry name" value="RNA POLYMERASE SIGMA FACTOR FLIA"/>
    <property type="match status" value="1"/>
</dbReference>
<dbReference type="InterPro" id="IPR007624">
    <property type="entry name" value="RNA_pol_sigma70_r3"/>
</dbReference>
<keyword evidence="1" id="KW-0805">Transcription regulation</keyword>
<keyword evidence="3" id="KW-0238">DNA-binding</keyword>
<evidence type="ECO:0000313" key="10">
    <source>
        <dbReference type="Proteomes" id="UP001596189"/>
    </source>
</evidence>
<name>A0ABW1JIM5_9ACTN</name>
<dbReference type="Proteomes" id="UP001596189">
    <property type="component" value="Unassembled WGS sequence"/>
</dbReference>
<sequence length="327" mass="35907">MVGSLQIVRRRAENRLMQFSRKTEVRPALDSGGPDAPLDDAGRNLVREHLPIVGYLVSEVLGRVPAHVQRGDLVSAGQLALVKAARAYDPTTGVPFGHYARTRIRGALVDELRASDWASRGVRSKGRQMAQAEDRMASELGRWPTDVELARELDVEVRSVTTTRGDLHRSVVISLDQLVDLNGSADEHLTAEAHQVDAGQFVVQAEKMRYLMAAVHALPERLRVVVEQYFLGERPMAEIAAELGVTESRVSQLRAEALVLLRDGMNTHLDPERVVEPERPDGVVARRRSAYYAKVAAFAAAPAVPVQRTAEPGTSSADLRFDATRTA</sequence>
<dbReference type="Gene3D" id="1.20.140.160">
    <property type="match status" value="1"/>
</dbReference>
<evidence type="ECO:0000259" key="6">
    <source>
        <dbReference type="Pfam" id="PF04539"/>
    </source>
</evidence>
<dbReference type="InterPro" id="IPR013324">
    <property type="entry name" value="RNA_pol_sigma_r3/r4-like"/>
</dbReference>
<evidence type="ECO:0000256" key="1">
    <source>
        <dbReference type="ARBA" id="ARBA00023015"/>
    </source>
</evidence>
<dbReference type="InterPro" id="IPR007627">
    <property type="entry name" value="RNA_pol_sigma70_r2"/>
</dbReference>
<protein>
    <submittedName>
        <fullName evidence="9">Sigma-70 family RNA polymerase sigma factor</fullName>
    </submittedName>
</protein>
<dbReference type="Pfam" id="PF04545">
    <property type="entry name" value="Sigma70_r4"/>
    <property type="match status" value="1"/>
</dbReference>
<evidence type="ECO:0000259" key="7">
    <source>
        <dbReference type="Pfam" id="PF04542"/>
    </source>
</evidence>
<feature type="region of interest" description="Disordered" evidence="5">
    <location>
        <begin position="307"/>
        <end position="327"/>
    </location>
</feature>
<dbReference type="SUPFAM" id="SSF88659">
    <property type="entry name" value="Sigma3 and sigma4 domains of RNA polymerase sigma factors"/>
    <property type="match status" value="2"/>
</dbReference>
<dbReference type="PANTHER" id="PTHR30385">
    <property type="entry name" value="SIGMA FACTOR F FLAGELLAR"/>
    <property type="match status" value="1"/>
</dbReference>
<comment type="caution">
    <text evidence="9">The sequence shown here is derived from an EMBL/GenBank/DDBJ whole genome shotgun (WGS) entry which is preliminary data.</text>
</comment>
<keyword evidence="4" id="KW-0804">Transcription</keyword>
<accession>A0ABW1JIM5</accession>
<feature type="domain" description="RNA polymerase sigma-70 region 4" evidence="8">
    <location>
        <begin position="216"/>
        <end position="262"/>
    </location>
</feature>
<dbReference type="RefSeq" id="WP_345714552.1">
    <property type="nucleotide sequence ID" value="NZ_BAABFP010000002.1"/>
</dbReference>
<dbReference type="PRINTS" id="PR00046">
    <property type="entry name" value="SIGMA70FCT"/>
</dbReference>
<evidence type="ECO:0000256" key="3">
    <source>
        <dbReference type="ARBA" id="ARBA00023125"/>
    </source>
</evidence>
<dbReference type="InterPro" id="IPR013325">
    <property type="entry name" value="RNA_pol_sigma_r2"/>
</dbReference>
<evidence type="ECO:0000313" key="9">
    <source>
        <dbReference type="EMBL" id="MFC6008603.1"/>
    </source>
</evidence>